<organism evidence="2">
    <name type="scientific">marine metagenome</name>
    <dbReference type="NCBI Taxonomy" id="408172"/>
    <lineage>
        <taxon>unclassified sequences</taxon>
        <taxon>metagenomes</taxon>
        <taxon>ecological metagenomes</taxon>
    </lineage>
</organism>
<reference evidence="2" key="1">
    <citation type="submission" date="2018-05" db="EMBL/GenBank/DDBJ databases">
        <authorList>
            <person name="Lanie J.A."/>
            <person name="Ng W.-L."/>
            <person name="Kazmierczak K.M."/>
            <person name="Andrzejewski T.M."/>
            <person name="Davidsen T.M."/>
            <person name="Wayne K.J."/>
            <person name="Tettelin H."/>
            <person name="Glass J.I."/>
            <person name="Rusch D."/>
            <person name="Podicherti R."/>
            <person name="Tsui H.-C.T."/>
            <person name="Winkler M.E."/>
        </authorList>
    </citation>
    <scope>NUCLEOTIDE SEQUENCE</scope>
</reference>
<dbReference type="EMBL" id="UINC01160176">
    <property type="protein sequence ID" value="SVD58678.1"/>
    <property type="molecule type" value="Genomic_DNA"/>
</dbReference>
<sequence length="164" mass="18935">VLQVVQDPRTDVSADDLNEQYRLQDQIRTKYSETYENVQKLRSVRKQLKDWLEKARGLKDENKLAEKISQIETELADIENQLVPFKSAGKQPRGIPVGLYFKLKELMGVVASGDYKPTAPSYLLLEDLSTRLEEKFDELDKIYNKSIKEVVDFIDQMGIPTIKI</sequence>
<protein>
    <submittedName>
        <fullName evidence="2">Uncharacterized protein</fullName>
    </submittedName>
</protein>
<dbReference type="AlphaFoldDB" id="A0A382WKM5"/>
<feature type="coiled-coil region" evidence="1">
    <location>
        <begin position="41"/>
        <end position="81"/>
    </location>
</feature>
<gene>
    <name evidence="2" type="ORF">METZ01_LOCUS411532</name>
</gene>
<evidence type="ECO:0000256" key="1">
    <source>
        <dbReference type="SAM" id="Coils"/>
    </source>
</evidence>
<evidence type="ECO:0000313" key="2">
    <source>
        <dbReference type="EMBL" id="SVD58678.1"/>
    </source>
</evidence>
<feature type="non-terminal residue" evidence="2">
    <location>
        <position position="1"/>
    </location>
</feature>
<proteinExistence type="predicted"/>
<name>A0A382WKM5_9ZZZZ</name>
<keyword evidence="1" id="KW-0175">Coiled coil</keyword>
<accession>A0A382WKM5</accession>